<dbReference type="InParanoid" id="J4GC53"/>
<reference evidence="1 2" key="1">
    <citation type="journal article" date="2012" name="Appl. Environ. Microbiol.">
        <title>Short-read sequencing for genomic analysis of the brown rot fungus Fibroporia radiculosa.</title>
        <authorList>
            <person name="Tang J.D."/>
            <person name="Perkins A.D."/>
            <person name="Sonstegard T.S."/>
            <person name="Schroeder S.G."/>
            <person name="Burgess S.C."/>
            <person name="Diehl S.V."/>
        </authorList>
    </citation>
    <scope>NUCLEOTIDE SEQUENCE [LARGE SCALE GENOMIC DNA]</scope>
    <source>
        <strain evidence="1 2">TFFH 294</strain>
    </source>
</reference>
<dbReference type="HOGENOM" id="CLU_3125030_0_0_1"/>
<evidence type="ECO:0000313" key="2">
    <source>
        <dbReference type="Proteomes" id="UP000006352"/>
    </source>
</evidence>
<gene>
    <name evidence="1" type="ORF">FIBRA_06658</name>
</gene>
<name>J4GC53_9APHY</name>
<dbReference type="GeneID" id="24099389"/>
<dbReference type="AlphaFoldDB" id="J4GC53"/>
<protein>
    <submittedName>
        <fullName evidence="1">Uncharacterized protein</fullName>
    </submittedName>
</protein>
<dbReference type="RefSeq" id="XP_012183761.1">
    <property type="nucleotide sequence ID" value="XM_012328371.1"/>
</dbReference>
<dbReference type="EMBL" id="HE797159">
    <property type="protein sequence ID" value="CCM04478.1"/>
    <property type="molecule type" value="Genomic_DNA"/>
</dbReference>
<evidence type="ECO:0000313" key="1">
    <source>
        <dbReference type="EMBL" id="CCM04478.1"/>
    </source>
</evidence>
<proteinExistence type="predicted"/>
<sequence>MQAGVDPVTLLRAPIEHGLMPACAKSLPVPPRLHPGRVARFTILSRPPLA</sequence>
<accession>J4GC53</accession>
<keyword evidence="2" id="KW-1185">Reference proteome</keyword>
<dbReference type="Proteomes" id="UP000006352">
    <property type="component" value="Unassembled WGS sequence"/>
</dbReference>
<organism evidence="1 2">
    <name type="scientific">Fibroporia radiculosa</name>
    <dbReference type="NCBI Taxonomy" id="599839"/>
    <lineage>
        <taxon>Eukaryota</taxon>
        <taxon>Fungi</taxon>
        <taxon>Dikarya</taxon>
        <taxon>Basidiomycota</taxon>
        <taxon>Agaricomycotina</taxon>
        <taxon>Agaricomycetes</taxon>
        <taxon>Polyporales</taxon>
        <taxon>Fibroporiaceae</taxon>
        <taxon>Fibroporia</taxon>
    </lineage>
</organism>